<dbReference type="AlphaFoldDB" id="A0A7D9HD45"/>
<proteinExistence type="predicted"/>
<reference evidence="2" key="1">
    <citation type="submission" date="2020-04" db="EMBL/GenBank/DDBJ databases">
        <authorList>
            <person name="Alioto T."/>
            <person name="Alioto T."/>
            <person name="Gomez Garrido J."/>
        </authorList>
    </citation>
    <scope>NUCLEOTIDE SEQUENCE</scope>
    <source>
        <strain evidence="2">A484AB</strain>
    </source>
</reference>
<dbReference type="PANTHER" id="PTHR21402:SF10">
    <property type="entry name" value="U11_U12 SMALL NUCLEAR RIBONUCLEOPROTEIN 48 KDA PROTEIN"/>
    <property type="match status" value="1"/>
</dbReference>
<comment type="caution">
    <text evidence="2">The sequence shown here is derived from an EMBL/GenBank/DDBJ whole genome shotgun (WGS) entry which is preliminary data.</text>
</comment>
<feature type="region of interest" description="Disordered" evidence="1">
    <location>
        <begin position="147"/>
        <end position="170"/>
    </location>
</feature>
<dbReference type="InterPro" id="IPR022776">
    <property type="entry name" value="TRM13/UPF0224_CHHC_Znf_dom"/>
</dbReference>
<evidence type="ECO:0000256" key="1">
    <source>
        <dbReference type="SAM" id="MobiDB-lite"/>
    </source>
</evidence>
<organism evidence="2 3">
    <name type="scientific">Paramuricea clavata</name>
    <name type="common">Red gorgonian</name>
    <name type="synonym">Violescent sea-whip</name>
    <dbReference type="NCBI Taxonomy" id="317549"/>
    <lineage>
        <taxon>Eukaryota</taxon>
        <taxon>Metazoa</taxon>
        <taxon>Cnidaria</taxon>
        <taxon>Anthozoa</taxon>
        <taxon>Octocorallia</taxon>
        <taxon>Malacalcyonacea</taxon>
        <taxon>Plexauridae</taxon>
        <taxon>Paramuricea</taxon>
    </lineage>
</organism>
<dbReference type="Pfam" id="PF05253">
    <property type="entry name" value="zf-U11-48K"/>
    <property type="match status" value="1"/>
</dbReference>
<gene>
    <name evidence="2" type="ORF">PACLA_8A057440</name>
</gene>
<dbReference type="InterPro" id="IPR036236">
    <property type="entry name" value="Znf_C2H2_sf"/>
</dbReference>
<dbReference type="EMBL" id="CACRXK020000158">
    <property type="protein sequence ID" value="CAB3978992.1"/>
    <property type="molecule type" value="Genomic_DNA"/>
</dbReference>
<name>A0A7D9HD45_PARCT</name>
<accession>A0A7D9HD45</accession>
<keyword evidence="3" id="KW-1185">Reference proteome</keyword>
<dbReference type="PANTHER" id="PTHR21402">
    <property type="entry name" value="GAMETOCYTE SPECIFIC FACTOR 1-RELATED"/>
    <property type="match status" value="1"/>
</dbReference>
<dbReference type="GO" id="GO:0005829">
    <property type="term" value="C:cytosol"/>
    <property type="evidence" value="ECO:0007669"/>
    <property type="project" value="TreeGrafter"/>
</dbReference>
<protein>
    <submittedName>
        <fullName evidence="2">Uncharacterized protein</fullName>
    </submittedName>
</protein>
<evidence type="ECO:0000313" key="2">
    <source>
        <dbReference type="EMBL" id="CAB3978992.1"/>
    </source>
</evidence>
<dbReference type="Proteomes" id="UP001152795">
    <property type="component" value="Unassembled WGS sequence"/>
</dbReference>
<dbReference type="GO" id="GO:0005689">
    <property type="term" value="C:U12-type spliceosomal complex"/>
    <property type="evidence" value="ECO:0007669"/>
    <property type="project" value="TreeGrafter"/>
</dbReference>
<dbReference type="SUPFAM" id="SSF57667">
    <property type="entry name" value="beta-beta-alpha zinc fingers"/>
    <property type="match status" value="1"/>
</dbReference>
<dbReference type="GO" id="GO:0005654">
    <property type="term" value="C:nucleoplasm"/>
    <property type="evidence" value="ECO:0007669"/>
    <property type="project" value="TreeGrafter"/>
</dbReference>
<evidence type="ECO:0000313" key="3">
    <source>
        <dbReference type="Proteomes" id="UP001152795"/>
    </source>
</evidence>
<sequence>MTTKIPEQSLRQFRLNKISEISNVLDECDKTIEDLSERLEWDKKQLLAEQNIKRAQCPFNVHHVMTKGDLDNHIQKCRMKQMGFAPCESSSKFYDSTSSVVSITTDVTSTSEGNHRDLVIPSEYHVYMHTPDERLSHYDNDIKITSSKRKAERDLESDLSESPLDSKETISGNLKSELELLAEKRDYKRRRQSYRAKNVHITKRTPIEITREIINNRMEELQNVYEETKKAPLPSKDNDEK</sequence>
<dbReference type="PROSITE" id="PS51800">
    <property type="entry name" value="ZF_CHHC_U11_48K"/>
    <property type="match status" value="1"/>
</dbReference>
<dbReference type="OrthoDB" id="69229at2759"/>
<dbReference type="InterPro" id="IPR051591">
    <property type="entry name" value="UPF0224_FAM112_RNA_Proc"/>
</dbReference>